<evidence type="ECO:0000313" key="2">
    <source>
        <dbReference type="Proteomes" id="UP001163835"/>
    </source>
</evidence>
<dbReference type="Proteomes" id="UP001163835">
    <property type="component" value="Unassembled WGS sequence"/>
</dbReference>
<name>A0ACC1TPY0_9AGAR</name>
<evidence type="ECO:0000313" key="1">
    <source>
        <dbReference type="EMBL" id="KAJ3806728.1"/>
    </source>
</evidence>
<sequence>MEKGYPTFTRANEPRSKILLLLLIVVLLSFVFAFNKPHHLPARYAPLALQRCQSLKQAPGPPPNFHRRRQSDHKGLIMGVGHFGTASYGSDLTVIDARGRWVTPGIVDIHSHLGDAPSPALDGAEDDNSIKGTILPWMRSLDGLNTHDDSYALSISGGVTTSLVLPGSADAIGGQAYVIKLRKTAERSPSSMLLEPPYQINASEPWDASLPPRWRHMKFSGENPSRVYSATRMDTIWAFRQAYNKATQIMKQQDEYCSKVEAGELQGLGDFPEDLQWESLVDVLRGKVKVNIHCYEAVDLDGLVRLSNEFKFPIAAFHHASETYLTPELLKRAYDKPPAIALFATNARYKRESYRGSEFAPRILAENGFTVLMKSDHPVLDSRHLLYEAQQAHYYGLPENLALAAITRIGYVRKDLVIWDSHPLALGATPIQVFIDGLSQLESPYITDKPHAFQKSPKVPNFDKETQLTLEYDGLPPLRSIKGAEIVVFTNVSNVFVRSSSTVREIYSATSIVGGVVVSRNGRLTCTGDQSACLTDAVLGSDLEPFFVDLKGGSIEPALTSYGAPLGLEHINQEPSTNDGFAFEPLSQRVPKILGGSIVRAVDGLLFDTRDALYAYRAGVTTGITAPSHYGFFFGLGTAFCTGASHKLENGAVVQEVTALHTAIGFDDTPSVSTQIATLRKLLMTPPEGPAGVWFRKVSEGSLTLVVEVHNADVIATLLNLKTEIEAAKSSQIKLTISGANEAHLLAEYLGKAKVGVLLSIRPTVTLTHDGDASAPGPPLSSNAVQKLMAHNVTVGLMIAEIWEARNLPFDVAWTSLDVNGTLNKEQAIALGSVNVEKLLGAEMEAQDADLVAREFAGKDLLFEGRVVGILSPRRGVVELF</sequence>
<protein>
    <submittedName>
        <fullName evidence="1">Carbohydrate esterase family 9 protein</fullName>
    </submittedName>
</protein>
<proteinExistence type="predicted"/>
<reference evidence="1" key="1">
    <citation type="submission" date="2022-09" db="EMBL/GenBank/DDBJ databases">
        <title>A Global Phylogenomic Analysis of the Shiitake Genus Lentinula.</title>
        <authorList>
            <consortium name="DOE Joint Genome Institute"/>
            <person name="Sierra-Patev S."/>
            <person name="Min B."/>
            <person name="Naranjo-Ortiz M."/>
            <person name="Looney B."/>
            <person name="Konkel Z."/>
            <person name="Slot J.C."/>
            <person name="Sakamoto Y."/>
            <person name="Steenwyk J.L."/>
            <person name="Rokas A."/>
            <person name="Carro J."/>
            <person name="Camarero S."/>
            <person name="Ferreira P."/>
            <person name="Molpeceres G."/>
            <person name="Ruiz-Duenas F.J."/>
            <person name="Serrano A."/>
            <person name="Henrissat B."/>
            <person name="Drula E."/>
            <person name="Hughes K.W."/>
            <person name="Mata J.L."/>
            <person name="Ishikawa N.K."/>
            <person name="Vargas-Isla R."/>
            <person name="Ushijima S."/>
            <person name="Smith C.A."/>
            <person name="Ahrendt S."/>
            <person name="Andreopoulos W."/>
            <person name="He G."/>
            <person name="Labutti K."/>
            <person name="Lipzen A."/>
            <person name="Ng V."/>
            <person name="Riley R."/>
            <person name="Sandor L."/>
            <person name="Barry K."/>
            <person name="Martinez A.T."/>
            <person name="Xiao Y."/>
            <person name="Gibbons J.G."/>
            <person name="Terashima K."/>
            <person name="Grigoriev I.V."/>
            <person name="Hibbett D.S."/>
        </authorList>
    </citation>
    <scope>NUCLEOTIDE SEQUENCE</scope>
    <source>
        <strain evidence="1">TMI1499</strain>
    </source>
</reference>
<comment type="caution">
    <text evidence="1">The sequence shown here is derived from an EMBL/GenBank/DDBJ whole genome shotgun (WGS) entry which is preliminary data.</text>
</comment>
<dbReference type="EMBL" id="MU795386">
    <property type="protein sequence ID" value="KAJ3806728.1"/>
    <property type="molecule type" value="Genomic_DNA"/>
</dbReference>
<organism evidence="1 2">
    <name type="scientific">Lentinula aff. lateritia</name>
    <dbReference type="NCBI Taxonomy" id="2804960"/>
    <lineage>
        <taxon>Eukaryota</taxon>
        <taxon>Fungi</taxon>
        <taxon>Dikarya</taxon>
        <taxon>Basidiomycota</taxon>
        <taxon>Agaricomycotina</taxon>
        <taxon>Agaricomycetes</taxon>
        <taxon>Agaricomycetidae</taxon>
        <taxon>Agaricales</taxon>
        <taxon>Marasmiineae</taxon>
        <taxon>Omphalotaceae</taxon>
        <taxon>Lentinula</taxon>
    </lineage>
</organism>
<accession>A0ACC1TPY0</accession>
<gene>
    <name evidence="1" type="ORF">F5876DRAFT_90933</name>
</gene>
<keyword evidence="2" id="KW-1185">Reference proteome</keyword>